<organism evidence="2 3">
    <name type="scientific">Deinobacterium chartae</name>
    <dbReference type="NCBI Taxonomy" id="521158"/>
    <lineage>
        <taxon>Bacteria</taxon>
        <taxon>Thermotogati</taxon>
        <taxon>Deinococcota</taxon>
        <taxon>Deinococci</taxon>
        <taxon>Deinococcales</taxon>
        <taxon>Deinococcaceae</taxon>
        <taxon>Deinobacterium</taxon>
    </lineage>
</organism>
<dbReference type="Proteomes" id="UP000569951">
    <property type="component" value="Unassembled WGS sequence"/>
</dbReference>
<sequence>MSKLEQIQGSIDRLRNAIPELHGALVASTDGLAIAQSLAGTADPNRMAAMAATALGLGKRITSTLSAGDLTETTVSGTEGQIHIYATGNKGVLAVVAPQGVNVGLVHLEAREVARELADIL</sequence>
<dbReference type="EMBL" id="JACHHG010000006">
    <property type="protein sequence ID" value="MBB6098480.1"/>
    <property type="molecule type" value="Genomic_DNA"/>
</dbReference>
<evidence type="ECO:0000313" key="2">
    <source>
        <dbReference type="EMBL" id="MBB6098480.1"/>
    </source>
</evidence>
<feature type="domain" description="Roadblock/LAMTOR2" evidence="1">
    <location>
        <begin position="8"/>
        <end position="97"/>
    </location>
</feature>
<evidence type="ECO:0000259" key="1">
    <source>
        <dbReference type="SMART" id="SM00960"/>
    </source>
</evidence>
<dbReference type="RefSeq" id="WP_183986940.1">
    <property type="nucleotide sequence ID" value="NZ_JACHHG010000006.1"/>
</dbReference>
<comment type="caution">
    <text evidence="2">The sequence shown here is derived from an EMBL/GenBank/DDBJ whole genome shotgun (WGS) entry which is preliminary data.</text>
</comment>
<protein>
    <recommendedName>
        <fullName evidence="1">Roadblock/LAMTOR2 domain-containing protein</fullName>
    </recommendedName>
</protein>
<dbReference type="Pfam" id="PF03259">
    <property type="entry name" value="Robl_LC7"/>
    <property type="match status" value="1"/>
</dbReference>
<accession>A0A841I243</accession>
<dbReference type="GO" id="GO:0060090">
    <property type="term" value="F:molecular adaptor activity"/>
    <property type="evidence" value="ECO:0007669"/>
    <property type="project" value="InterPro"/>
</dbReference>
<dbReference type="PANTHER" id="PTHR13323">
    <property type="entry name" value="LATE ENDOSOMAL/LYSOSOMAL MP1 INTERACTING PROTEIN"/>
    <property type="match status" value="1"/>
</dbReference>
<keyword evidence="3" id="KW-1185">Reference proteome</keyword>
<dbReference type="Gene3D" id="3.30.450.30">
    <property type="entry name" value="Dynein light chain 2a, cytoplasmic"/>
    <property type="match status" value="1"/>
</dbReference>
<dbReference type="SUPFAM" id="SSF103196">
    <property type="entry name" value="Roadblock/LC7 domain"/>
    <property type="match status" value="1"/>
</dbReference>
<proteinExistence type="predicted"/>
<gene>
    <name evidence="2" type="ORF">HNR42_001914</name>
</gene>
<dbReference type="GO" id="GO:0032008">
    <property type="term" value="P:positive regulation of TOR signaling"/>
    <property type="evidence" value="ECO:0007669"/>
    <property type="project" value="InterPro"/>
</dbReference>
<dbReference type="SMART" id="SM00960">
    <property type="entry name" value="Robl_LC7"/>
    <property type="match status" value="1"/>
</dbReference>
<reference evidence="2 3" key="1">
    <citation type="submission" date="2020-08" db="EMBL/GenBank/DDBJ databases">
        <title>Genomic Encyclopedia of Type Strains, Phase IV (KMG-IV): sequencing the most valuable type-strain genomes for metagenomic binning, comparative biology and taxonomic classification.</title>
        <authorList>
            <person name="Goeker M."/>
        </authorList>
    </citation>
    <scope>NUCLEOTIDE SEQUENCE [LARGE SCALE GENOMIC DNA]</scope>
    <source>
        <strain evidence="2 3">DSM 21458</strain>
    </source>
</reference>
<dbReference type="InterPro" id="IPR037587">
    <property type="entry name" value="LAMTOR2-like"/>
</dbReference>
<dbReference type="InterPro" id="IPR004942">
    <property type="entry name" value="Roadblock/LAMTOR2_dom"/>
</dbReference>
<evidence type="ECO:0000313" key="3">
    <source>
        <dbReference type="Proteomes" id="UP000569951"/>
    </source>
</evidence>
<dbReference type="GO" id="GO:0005085">
    <property type="term" value="F:guanyl-nucleotide exchange factor activity"/>
    <property type="evidence" value="ECO:0007669"/>
    <property type="project" value="InterPro"/>
</dbReference>
<dbReference type="AlphaFoldDB" id="A0A841I243"/>
<name>A0A841I243_9DEIO</name>